<evidence type="ECO:0000313" key="1">
    <source>
        <dbReference type="EMBL" id="MFD1189723.1"/>
    </source>
</evidence>
<keyword evidence="2" id="KW-1185">Reference proteome</keyword>
<evidence type="ECO:0000313" key="2">
    <source>
        <dbReference type="Proteomes" id="UP001597216"/>
    </source>
</evidence>
<protein>
    <submittedName>
        <fullName evidence="1">Uncharacterized protein</fullName>
    </submittedName>
</protein>
<accession>A0ABW3SYH2</accession>
<dbReference type="EMBL" id="JBHTLQ010000006">
    <property type="protein sequence ID" value="MFD1189723.1"/>
    <property type="molecule type" value="Genomic_DNA"/>
</dbReference>
<organism evidence="1 2">
    <name type="scientific">Phenylobacterium conjunctum</name>
    <dbReference type="NCBI Taxonomy" id="1298959"/>
    <lineage>
        <taxon>Bacteria</taxon>
        <taxon>Pseudomonadati</taxon>
        <taxon>Pseudomonadota</taxon>
        <taxon>Alphaproteobacteria</taxon>
        <taxon>Caulobacterales</taxon>
        <taxon>Caulobacteraceae</taxon>
        <taxon>Phenylobacterium</taxon>
    </lineage>
</organism>
<name>A0ABW3SYH2_9CAUL</name>
<dbReference type="RefSeq" id="WP_377352646.1">
    <property type="nucleotide sequence ID" value="NZ_JBHTLQ010000006.1"/>
</dbReference>
<dbReference type="Proteomes" id="UP001597216">
    <property type="component" value="Unassembled WGS sequence"/>
</dbReference>
<proteinExistence type="predicted"/>
<reference evidence="2" key="1">
    <citation type="journal article" date="2019" name="Int. J. Syst. Evol. Microbiol.">
        <title>The Global Catalogue of Microorganisms (GCM) 10K type strain sequencing project: providing services to taxonomists for standard genome sequencing and annotation.</title>
        <authorList>
            <consortium name="The Broad Institute Genomics Platform"/>
            <consortium name="The Broad Institute Genome Sequencing Center for Infectious Disease"/>
            <person name="Wu L."/>
            <person name="Ma J."/>
        </authorList>
    </citation>
    <scope>NUCLEOTIDE SEQUENCE [LARGE SCALE GENOMIC DNA]</scope>
    <source>
        <strain evidence="2">CCUG 55074</strain>
    </source>
</reference>
<gene>
    <name evidence="1" type="ORF">ACFQ27_03955</name>
</gene>
<comment type="caution">
    <text evidence="1">The sequence shown here is derived from an EMBL/GenBank/DDBJ whole genome shotgun (WGS) entry which is preliminary data.</text>
</comment>
<sequence>MVAEWLGLDRSAVQRWAYPSPKGSDEQVPMKHWPALIREAAKRGLVITVAELMPDDVSEIARAQQSAA</sequence>